<evidence type="ECO:0000313" key="2">
    <source>
        <dbReference type="Proteomes" id="UP000639772"/>
    </source>
</evidence>
<reference evidence="1 2" key="1">
    <citation type="journal article" date="2020" name="Nat. Food">
        <title>A phased Vanilla planifolia genome enables genetic improvement of flavour and production.</title>
        <authorList>
            <person name="Hasing T."/>
            <person name="Tang H."/>
            <person name="Brym M."/>
            <person name="Khazi F."/>
            <person name="Huang T."/>
            <person name="Chambers A.H."/>
        </authorList>
    </citation>
    <scope>NUCLEOTIDE SEQUENCE [LARGE SCALE GENOMIC DNA]</scope>
    <source>
        <tissue evidence="1">Leaf</tissue>
    </source>
</reference>
<accession>A0A835VNX9</accession>
<dbReference type="Proteomes" id="UP000639772">
    <property type="component" value="Chromosome 1"/>
</dbReference>
<organism evidence="1 2">
    <name type="scientific">Vanilla planifolia</name>
    <name type="common">Vanilla</name>
    <dbReference type="NCBI Taxonomy" id="51239"/>
    <lineage>
        <taxon>Eukaryota</taxon>
        <taxon>Viridiplantae</taxon>
        <taxon>Streptophyta</taxon>
        <taxon>Embryophyta</taxon>
        <taxon>Tracheophyta</taxon>
        <taxon>Spermatophyta</taxon>
        <taxon>Magnoliopsida</taxon>
        <taxon>Liliopsida</taxon>
        <taxon>Asparagales</taxon>
        <taxon>Orchidaceae</taxon>
        <taxon>Vanilloideae</taxon>
        <taxon>Vanilleae</taxon>
        <taxon>Vanilla</taxon>
    </lineage>
</organism>
<comment type="caution">
    <text evidence="1">The sequence shown here is derived from an EMBL/GenBank/DDBJ whole genome shotgun (WGS) entry which is preliminary data.</text>
</comment>
<sequence length="146" mass="15895">MRPQAAAQSAAHSVAVLPATSATRFRLFGTSFRIAVASSRSTPALPPADLSADALFRHINANLGDHHKCRRGETALIQSAPRCRGETDPSGLKKRPRLTWRDGNHLRQQNFTAVSGSNIFSRSVFDESGFVEGVALRRDPSTRDGR</sequence>
<protein>
    <submittedName>
        <fullName evidence="1">Uncharacterized protein</fullName>
    </submittedName>
</protein>
<dbReference type="AlphaFoldDB" id="A0A835VNX9"/>
<proteinExistence type="predicted"/>
<evidence type="ECO:0000313" key="1">
    <source>
        <dbReference type="EMBL" id="KAG0503666.1"/>
    </source>
</evidence>
<dbReference type="EMBL" id="JADCNM010000001">
    <property type="protein sequence ID" value="KAG0503666.1"/>
    <property type="molecule type" value="Genomic_DNA"/>
</dbReference>
<name>A0A835VNX9_VANPL</name>
<gene>
    <name evidence="1" type="ORF">HPP92_003738</name>
</gene>